<feature type="transmembrane region" description="Helical" evidence="8">
    <location>
        <begin position="104"/>
        <end position="126"/>
    </location>
</feature>
<evidence type="ECO:0000256" key="8">
    <source>
        <dbReference type="SAM" id="Phobius"/>
    </source>
</evidence>
<evidence type="ECO:0000256" key="5">
    <source>
        <dbReference type="ARBA" id="ARBA00022692"/>
    </source>
</evidence>
<protein>
    <submittedName>
        <fullName evidence="9">ABC transporter permease</fullName>
    </submittedName>
</protein>
<dbReference type="EMBL" id="JMIH01000028">
    <property type="protein sequence ID" value="KEO72146.1"/>
    <property type="molecule type" value="Genomic_DNA"/>
</dbReference>
<dbReference type="PANTHER" id="PTHR30472:SF25">
    <property type="entry name" value="ABC TRANSPORTER PERMEASE PROTEIN MJ0876-RELATED"/>
    <property type="match status" value="1"/>
</dbReference>
<dbReference type="STRING" id="1048983.EL17_19750"/>
<dbReference type="CDD" id="cd06550">
    <property type="entry name" value="TM_ABC_iron-siderophores_like"/>
    <property type="match status" value="1"/>
</dbReference>
<evidence type="ECO:0000256" key="2">
    <source>
        <dbReference type="ARBA" id="ARBA00007935"/>
    </source>
</evidence>
<dbReference type="InterPro" id="IPR000522">
    <property type="entry name" value="ABC_transptr_permease_BtuC"/>
</dbReference>
<dbReference type="AlphaFoldDB" id="A0A074KQD5"/>
<feature type="transmembrane region" description="Helical" evidence="8">
    <location>
        <begin position="210"/>
        <end position="229"/>
    </location>
</feature>
<evidence type="ECO:0000256" key="1">
    <source>
        <dbReference type="ARBA" id="ARBA00004651"/>
    </source>
</evidence>
<dbReference type="Proteomes" id="UP000027821">
    <property type="component" value="Unassembled WGS sequence"/>
</dbReference>
<dbReference type="eggNOG" id="COG0609">
    <property type="taxonomic scope" value="Bacteria"/>
</dbReference>
<feature type="transmembrane region" description="Helical" evidence="8">
    <location>
        <begin position="16"/>
        <end position="40"/>
    </location>
</feature>
<organism evidence="9 10">
    <name type="scientific">Anditalea andensis</name>
    <dbReference type="NCBI Taxonomy" id="1048983"/>
    <lineage>
        <taxon>Bacteria</taxon>
        <taxon>Pseudomonadati</taxon>
        <taxon>Bacteroidota</taxon>
        <taxon>Cytophagia</taxon>
        <taxon>Cytophagales</taxon>
        <taxon>Cytophagaceae</taxon>
        <taxon>Anditalea</taxon>
    </lineage>
</organism>
<feature type="transmembrane region" description="Helical" evidence="8">
    <location>
        <begin position="298"/>
        <end position="317"/>
    </location>
</feature>
<dbReference type="RefSeq" id="WP_035078450.1">
    <property type="nucleotide sequence ID" value="NZ_JMIH01000028.1"/>
</dbReference>
<dbReference type="GO" id="GO:0005886">
    <property type="term" value="C:plasma membrane"/>
    <property type="evidence" value="ECO:0007669"/>
    <property type="project" value="UniProtKB-SubCell"/>
</dbReference>
<keyword evidence="5 8" id="KW-0812">Transmembrane</keyword>
<dbReference type="Gene3D" id="1.10.3470.10">
    <property type="entry name" value="ABC transporter involved in vitamin B12 uptake, BtuC"/>
    <property type="match status" value="1"/>
</dbReference>
<dbReference type="FunFam" id="1.10.3470.10:FF:000001">
    <property type="entry name" value="Vitamin B12 ABC transporter permease BtuC"/>
    <property type="match status" value="1"/>
</dbReference>
<evidence type="ECO:0000256" key="3">
    <source>
        <dbReference type="ARBA" id="ARBA00022448"/>
    </source>
</evidence>
<evidence type="ECO:0000256" key="6">
    <source>
        <dbReference type="ARBA" id="ARBA00022989"/>
    </source>
</evidence>
<gene>
    <name evidence="9" type="ORF">EL17_19750</name>
</gene>
<keyword evidence="6 8" id="KW-1133">Transmembrane helix</keyword>
<evidence type="ECO:0000256" key="7">
    <source>
        <dbReference type="ARBA" id="ARBA00023136"/>
    </source>
</evidence>
<dbReference type="Pfam" id="PF01032">
    <property type="entry name" value="FecCD"/>
    <property type="match status" value="1"/>
</dbReference>
<keyword evidence="10" id="KW-1185">Reference proteome</keyword>
<feature type="transmembrane region" description="Helical" evidence="8">
    <location>
        <begin position="75"/>
        <end position="92"/>
    </location>
</feature>
<evidence type="ECO:0000256" key="4">
    <source>
        <dbReference type="ARBA" id="ARBA00022475"/>
    </source>
</evidence>
<feature type="transmembrane region" description="Helical" evidence="8">
    <location>
        <begin position="329"/>
        <end position="346"/>
    </location>
</feature>
<accession>A0A074KQD5</accession>
<keyword evidence="4" id="KW-1003">Cell membrane</keyword>
<evidence type="ECO:0000313" key="9">
    <source>
        <dbReference type="EMBL" id="KEO72146.1"/>
    </source>
</evidence>
<keyword evidence="3" id="KW-0813">Transport</keyword>
<dbReference type="PANTHER" id="PTHR30472">
    <property type="entry name" value="FERRIC ENTEROBACTIN TRANSPORT SYSTEM PERMEASE PROTEIN"/>
    <property type="match status" value="1"/>
</dbReference>
<dbReference type="GO" id="GO:0022857">
    <property type="term" value="F:transmembrane transporter activity"/>
    <property type="evidence" value="ECO:0007669"/>
    <property type="project" value="InterPro"/>
</dbReference>
<comment type="similarity">
    <text evidence="2">Belongs to the binding-protein-dependent transport system permease family. FecCD subfamily.</text>
</comment>
<reference evidence="9 10" key="1">
    <citation type="submission" date="2014-04" db="EMBL/GenBank/DDBJ databases">
        <title>Characterization and application of a salt tolerant electro-active bacterium.</title>
        <authorList>
            <person name="Yang L."/>
            <person name="Wei S."/>
            <person name="Tay Q.X.M."/>
        </authorList>
    </citation>
    <scope>NUCLEOTIDE SEQUENCE [LARGE SCALE GENOMIC DNA]</scope>
    <source>
        <strain evidence="9 10">LY1</strain>
    </source>
</reference>
<comment type="caution">
    <text evidence="9">The sequence shown here is derived from an EMBL/GenBank/DDBJ whole genome shotgun (WGS) entry which is preliminary data.</text>
</comment>
<keyword evidence="7 8" id="KW-0472">Membrane</keyword>
<sequence length="353" mass="36999">MALLLQEKKLSNRKNYVLIGLGVLLFIVVLFSLQSGAYTIPSVDVLKILSSHFGADTGATSIQKNVLLHIRLPRLLMALMVGGGLGIAGAALQGLFRNPLVEPGLIGVSSGAALAAVCLFVFGASFPWLPNLMGAFTLPMAAFVGGLAVTMLVYRLSQAGGKTDISLLILAGVALNALAGALIGLSLFYADDAALRSFTFWSMGDVGGTTWSKVHIALPIIGIACLLLGKQHKGLNGIAIGEAEAYHMGINVQRLKIYVLVLSALIVGTGVSVTGAIGFVGLIVPHLIRLTIGSDHKIVLPASFLMGAILLSLSDLIARMIIMPAEMPIGIITAIIGAPFFIWLIINVKKLRS</sequence>
<feature type="transmembrane region" description="Helical" evidence="8">
    <location>
        <begin position="257"/>
        <end position="286"/>
    </location>
</feature>
<evidence type="ECO:0000313" key="10">
    <source>
        <dbReference type="Proteomes" id="UP000027821"/>
    </source>
</evidence>
<proteinExistence type="inferred from homology"/>
<name>A0A074KQD5_9BACT</name>
<dbReference type="SUPFAM" id="SSF81345">
    <property type="entry name" value="ABC transporter involved in vitamin B12 uptake, BtuC"/>
    <property type="match status" value="1"/>
</dbReference>
<dbReference type="InterPro" id="IPR037294">
    <property type="entry name" value="ABC_BtuC-like"/>
</dbReference>
<comment type="subcellular location">
    <subcellularLocation>
        <location evidence="1">Cell membrane</location>
        <topology evidence="1">Multi-pass membrane protein</topology>
    </subcellularLocation>
</comment>
<dbReference type="GO" id="GO:0033214">
    <property type="term" value="P:siderophore-iron import into cell"/>
    <property type="evidence" value="ECO:0007669"/>
    <property type="project" value="TreeGrafter"/>
</dbReference>
<feature type="transmembrane region" description="Helical" evidence="8">
    <location>
        <begin position="166"/>
        <end position="190"/>
    </location>
</feature>
<feature type="transmembrane region" description="Helical" evidence="8">
    <location>
        <begin position="132"/>
        <end position="154"/>
    </location>
</feature>
<dbReference type="OrthoDB" id="9811721at2"/>